<proteinExistence type="predicted"/>
<evidence type="ECO:0000256" key="4">
    <source>
        <dbReference type="SAM" id="Phobius"/>
    </source>
</evidence>
<keyword evidence="4" id="KW-0472">Membrane</keyword>
<keyword evidence="3" id="KW-0804">Transcription</keyword>
<dbReference type="InterPro" id="IPR009057">
    <property type="entry name" value="Homeodomain-like_sf"/>
</dbReference>
<evidence type="ECO:0000313" key="7">
    <source>
        <dbReference type="Proteomes" id="UP000093309"/>
    </source>
</evidence>
<dbReference type="SMART" id="SM00342">
    <property type="entry name" value="HTH_ARAC"/>
    <property type="match status" value="1"/>
</dbReference>
<gene>
    <name evidence="6" type="ORF">A8709_27985</name>
</gene>
<evidence type="ECO:0000313" key="6">
    <source>
        <dbReference type="EMBL" id="OCT11717.1"/>
    </source>
</evidence>
<evidence type="ECO:0000256" key="2">
    <source>
        <dbReference type="ARBA" id="ARBA00023125"/>
    </source>
</evidence>
<dbReference type="GO" id="GO:0043565">
    <property type="term" value="F:sequence-specific DNA binding"/>
    <property type="evidence" value="ECO:0007669"/>
    <property type="project" value="InterPro"/>
</dbReference>
<reference evidence="7" key="1">
    <citation type="submission" date="2016-05" db="EMBL/GenBank/DDBJ databases">
        <title>Paenibacillus oryzae. sp. nov., isolated from the rice root.</title>
        <authorList>
            <person name="Zhang J."/>
            <person name="Zhang X."/>
        </authorList>
    </citation>
    <scope>NUCLEOTIDE SEQUENCE [LARGE SCALE GENOMIC DNA]</scope>
    <source>
        <strain evidence="7">KCTC13222</strain>
    </source>
</reference>
<dbReference type="InterPro" id="IPR018060">
    <property type="entry name" value="HTH_AraC"/>
</dbReference>
<dbReference type="OrthoDB" id="2500523at2"/>
<dbReference type="PANTHER" id="PTHR43280">
    <property type="entry name" value="ARAC-FAMILY TRANSCRIPTIONAL REGULATOR"/>
    <property type="match status" value="1"/>
</dbReference>
<dbReference type="RefSeq" id="WP_065855335.1">
    <property type="nucleotide sequence ID" value="NZ_LYPC01000027.1"/>
</dbReference>
<feature type="domain" description="HTH araC/xylS-type" evidence="5">
    <location>
        <begin position="681"/>
        <end position="780"/>
    </location>
</feature>
<name>A0A1C0ZUG9_9BACL</name>
<keyword evidence="2" id="KW-0238">DNA-binding</keyword>
<keyword evidence="1" id="KW-0805">Transcription regulation</keyword>
<evidence type="ECO:0000256" key="1">
    <source>
        <dbReference type="ARBA" id="ARBA00023015"/>
    </source>
</evidence>
<dbReference type="Gene3D" id="3.30.450.20">
    <property type="entry name" value="PAS domain"/>
    <property type="match status" value="1"/>
</dbReference>
<dbReference type="AlphaFoldDB" id="A0A1C0ZUG9"/>
<dbReference type="STRING" id="512399.A8709_27985"/>
<keyword evidence="4" id="KW-0812">Transmembrane</keyword>
<accession>A0A1C0ZUG9</accession>
<organism evidence="6 7">
    <name type="scientific">Paenibacillus pectinilyticus</name>
    <dbReference type="NCBI Taxonomy" id="512399"/>
    <lineage>
        <taxon>Bacteria</taxon>
        <taxon>Bacillati</taxon>
        <taxon>Bacillota</taxon>
        <taxon>Bacilli</taxon>
        <taxon>Bacillales</taxon>
        <taxon>Paenibacillaceae</taxon>
        <taxon>Paenibacillus</taxon>
    </lineage>
</organism>
<keyword evidence="4" id="KW-1133">Transmembrane helix</keyword>
<evidence type="ECO:0000256" key="3">
    <source>
        <dbReference type="ARBA" id="ARBA00023163"/>
    </source>
</evidence>
<feature type="transmembrane region" description="Helical" evidence="4">
    <location>
        <begin position="12"/>
        <end position="36"/>
    </location>
</feature>
<evidence type="ECO:0000259" key="5">
    <source>
        <dbReference type="PROSITE" id="PS01124"/>
    </source>
</evidence>
<keyword evidence="7" id="KW-1185">Reference proteome</keyword>
<dbReference type="SUPFAM" id="SSF46689">
    <property type="entry name" value="Homeodomain-like"/>
    <property type="match status" value="1"/>
</dbReference>
<dbReference type="PANTHER" id="PTHR43280:SF10">
    <property type="entry name" value="REGULATORY PROTEIN POCR"/>
    <property type="match status" value="1"/>
</dbReference>
<comment type="caution">
    <text evidence="6">The sequence shown here is derived from an EMBL/GenBank/DDBJ whole genome shotgun (WGS) entry which is preliminary data.</text>
</comment>
<dbReference type="Proteomes" id="UP000093309">
    <property type="component" value="Unassembled WGS sequence"/>
</dbReference>
<dbReference type="Pfam" id="PF12833">
    <property type="entry name" value="HTH_18"/>
    <property type="match status" value="1"/>
</dbReference>
<dbReference type="Gene3D" id="1.10.10.60">
    <property type="entry name" value="Homeodomain-like"/>
    <property type="match status" value="2"/>
</dbReference>
<dbReference type="EMBL" id="LYPC01000027">
    <property type="protein sequence ID" value="OCT11717.1"/>
    <property type="molecule type" value="Genomic_DNA"/>
</dbReference>
<dbReference type="GO" id="GO:0003700">
    <property type="term" value="F:DNA-binding transcription factor activity"/>
    <property type="evidence" value="ECO:0007669"/>
    <property type="project" value="InterPro"/>
</dbReference>
<sequence length="784" mass="89940">MAFLLKSPRKTLFAKMLLTLTITVTLLIIGLSSLLYRNFFATSLDNINRMNTSILSQTSYSMKYMDTLVSKFTNTVIMSPYTSVLLHNQENDMYTLGEALRNLDNLSLPHDYVYSVYTINLALNRITSTETGNFYTKDNFYDQDVLSLLQSTDMNTLAEMPISRKIPNPQDVTASEAANVYTYIMPDNPETKPSQRIATVINVKASVLRDLIASLNAKMAGTNNEIIVIDSKGTIVNHTSESMFLQNASQEPYIQALLAADQDSGSFKTKLGGLDYQVTYVSSDKPKWKFISLTSYSTFIGTVDSIKTSTLWICLTILGFGLFLSYFMSRSLYIPVGRLVETVKGHLTSSPQKEHQTNDIYFLQDVFTEMITKNNEWEHKQREQLPPLKNKWLQDILLGIRYVDQKEMKAHQKELGIHLNMNGKLRLLLLRLDNYRFFLNQYSEKDRWLLKFGLANIANEIVSEEFKLETIYLENDQLMLLLEISPSDHVDTTESTLKRLIEIAQNASKQYMKLSFSATLSIPVDSYLQLNEAYSDTLALSSYRIIAGHGSYLTPTFRNSINETLISFPESKAKLLLDSLKLGHLERSKEAYSDFISQLSGTTYENLLSSIMQLSFMLKTTFNIILESPDFQKSDLFQIISRNIEQFETIEEIHENLSIIFTEIIRVMEQNKQSKHSSIITRIMKIVEDQYRDKNLSLRLIADEFQMSNVYLGKLFKEATGKSVSEYITDVRMNHIKDLLDNSNLSTKQILDQCGLEETNYFYTIFKKRFGVSLSQYKLEKNKT</sequence>
<protein>
    <recommendedName>
        <fullName evidence="5">HTH araC/xylS-type domain-containing protein</fullName>
    </recommendedName>
</protein>
<dbReference type="PROSITE" id="PS01124">
    <property type="entry name" value="HTH_ARAC_FAMILY_2"/>
    <property type="match status" value="1"/>
</dbReference>